<feature type="region of interest" description="Disordered" evidence="2">
    <location>
        <begin position="816"/>
        <end position="838"/>
    </location>
</feature>
<feature type="compositionally biased region" description="Polar residues" evidence="2">
    <location>
        <begin position="300"/>
        <end position="310"/>
    </location>
</feature>
<feature type="compositionally biased region" description="Gly residues" evidence="2">
    <location>
        <begin position="645"/>
        <end position="655"/>
    </location>
</feature>
<feature type="region of interest" description="Disordered" evidence="2">
    <location>
        <begin position="300"/>
        <end position="363"/>
    </location>
</feature>
<feature type="region of interest" description="Disordered" evidence="2">
    <location>
        <begin position="1302"/>
        <end position="1461"/>
    </location>
</feature>
<feature type="compositionally biased region" description="Acidic residues" evidence="2">
    <location>
        <begin position="682"/>
        <end position="694"/>
    </location>
</feature>
<dbReference type="SMART" id="SM00356">
    <property type="entry name" value="ZnF_C3H1"/>
    <property type="match status" value="2"/>
</dbReference>
<feature type="domain" description="C3H1-type" evidence="3">
    <location>
        <begin position="1239"/>
        <end position="1265"/>
    </location>
</feature>
<feature type="compositionally biased region" description="Polar residues" evidence="2">
    <location>
        <begin position="1061"/>
        <end position="1070"/>
    </location>
</feature>
<dbReference type="InterPro" id="IPR000571">
    <property type="entry name" value="Znf_CCCH"/>
</dbReference>
<feature type="region of interest" description="Disordered" evidence="2">
    <location>
        <begin position="1104"/>
        <end position="1145"/>
    </location>
</feature>
<feature type="region of interest" description="Disordered" evidence="2">
    <location>
        <begin position="608"/>
        <end position="627"/>
    </location>
</feature>
<evidence type="ECO:0000256" key="1">
    <source>
        <dbReference type="PROSITE-ProRule" id="PRU00723"/>
    </source>
</evidence>
<protein>
    <recommendedName>
        <fullName evidence="3">C3H1-type domain-containing protein</fullName>
    </recommendedName>
</protein>
<feature type="compositionally biased region" description="Low complexity" evidence="2">
    <location>
        <begin position="1004"/>
        <end position="1057"/>
    </location>
</feature>
<feature type="region of interest" description="Disordered" evidence="2">
    <location>
        <begin position="636"/>
        <end position="694"/>
    </location>
</feature>
<sequence>MSANNALSPSMDELHSGVEASLPLCSAYLMQLFHSPLFLTASGHAPVASQQRILHLLHDPALDSDDRIDAVRNQLDACLRLNSTASANRKGLLANARTSPDNDIHIPDAQLDDIVLELMHRHQQETARRSSGGAPSTSNSGGKPRPSLDAYRPPRPSAPPNSGNALRTAGNSSESTNRMLSVAPGGPGRRVLPSSGMVASPNQVALGISSMVLSPGADHEFGLSQTTSASSPGAIGDQQTAFTQKAVGRHSPFVSPGASPRMWGQGLPLPMGDSVGSNLYSPWSRDLDFNSAGSAAPYSPFTTAQESGSGLTAAAPGLQRTSSDIGGEPTSPRQSLSRGSIGSEHGNMAPGPPGPIAPAQTATSNAQPFAKLATTNAAVKVAAANAAAAAASGGNNSLEFRPRWGSTSSSGGQHTSDQSTGRRQSDTDDAGAMPGRISISVEGTDEGQSGPTSAQSAPSHDGVPAPSESDAGDVEAGTSASADHPEHDGATRTESSDSASMPTPSKSNTPAAGHMTLSGAPPSNRASSISSAASSAISPRLNVAAVEFKPRLGGSSSSTTSLSSSPGVLGMSPGTPPRFGGSTGVPLPGAEAGGAAWYGYALATAAASSSTSPPHSQSSPNMGAYNGSSSASLGSALLGTSPGANPGGGFGGGTGSPPISPTPGHAYPRSVKPTPLRKQVGTDDDEEEEPVEEADGIQYACYAVEGSHVLYGVASGSYSSSNSVASHHGRKSHEHEEDDDDDEFSPFATSKSVSRGGGGAGSSSYYGGSGVASSLVSRMMAGSNSPAMRSHPYSPAGAGSPSGSFGGAYGHDYGAGAGSDLGHPRAAGPPAHTPTRDRSAGHLQYLQSQMPAHASVNDVFTAGYGEDAYGASVDGSGSVGGIGSGVSDAEFSELEAAIEAEEADRKRANMTPFDILYSFLNGDGAGDRKLGGPKKWSPKQIEMALSRNGWDVEATLSWIVAGGMNTLQGQSNTATSEEGGKRASAEAPTPAGGSGSGVGGAAQGGPLSSSLSSSASSSLSSSAGTHSVSGLSSISASTSATSATPRGGASGAKSSSGPGQDATSGPSTSLPHFVHHYIPGSTKPPGFASPRATFSVGSLNNGNGSSMARSGSGSSNAWSGNAAGSSGSVSGGTGNGQGSGPISYRNGVAVLPHEAFQSHKGGASATASSSGHAPSGLLSGSSRGETRSPKVNAQPPFHLPGISNSGPLTPSQFQSSGSSPLPSPGLNGPTTPGGSGGPGSTSRVCRYFLAGECRRFDCRFSHDLGRALCRFWLRGQCLNDPCGFLHDYDVVNKLARGMKGSLTASAGNTPNETTASGGGGDYFAQRPGGGDGIDSPGDGGMRWGSGQGKEPSWVGRTGSFNRERGGHNQDGYGSGGGGGSGPGTPSRMRTASGRNNVATVPDADAPDEFPVLGRSTAREEGKKSGGSSGGGAARGPSGPRWVLASSGAGSGFSSDSPDSKR</sequence>
<feature type="region of interest" description="Disordered" evidence="2">
    <location>
        <begin position="969"/>
        <end position="1089"/>
    </location>
</feature>
<accession>A0AAN6GIR7</accession>
<name>A0AAN6GIR7_9BASI</name>
<feature type="compositionally biased region" description="Gly residues" evidence="2">
    <location>
        <begin position="992"/>
        <end position="1003"/>
    </location>
</feature>
<feature type="compositionally biased region" description="Low complexity" evidence="2">
    <location>
        <begin position="608"/>
        <end position="620"/>
    </location>
</feature>
<feature type="compositionally biased region" description="Gly residues" evidence="2">
    <location>
        <begin position="1129"/>
        <end position="1139"/>
    </location>
</feature>
<feature type="region of interest" description="Disordered" evidence="2">
    <location>
        <begin position="718"/>
        <end position="765"/>
    </location>
</feature>
<feature type="compositionally biased region" description="Gly residues" evidence="2">
    <location>
        <begin position="1316"/>
        <end position="1347"/>
    </location>
</feature>
<reference evidence="4" key="1">
    <citation type="journal article" date="2023" name="PhytoFront">
        <title>Draft Genome Resources of Seven Strains of Tilletia horrida, Causal Agent of Kernel Smut of Rice.</title>
        <authorList>
            <person name="Khanal S."/>
            <person name="Antony Babu S."/>
            <person name="Zhou X.G."/>
        </authorList>
    </citation>
    <scope>NUCLEOTIDE SEQUENCE</scope>
    <source>
        <strain evidence="4">TX6</strain>
    </source>
</reference>
<feature type="region of interest" description="Disordered" evidence="2">
    <location>
        <begin position="1157"/>
        <end position="1240"/>
    </location>
</feature>
<feature type="compositionally biased region" description="Low complexity" evidence="2">
    <location>
        <begin position="552"/>
        <end position="565"/>
    </location>
</feature>
<feature type="compositionally biased region" description="Polar residues" evidence="2">
    <location>
        <begin position="160"/>
        <end position="179"/>
    </location>
</feature>
<feature type="region of interest" description="Disordered" evidence="2">
    <location>
        <begin position="551"/>
        <end position="586"/>
    </location>
</feature>
<evidence type="ECO:0000313" key="5">
    <source>
        <dbReference type="Proteomes" id="UP001176517"/>
    </source>
</evidence>
<feature type="domain" description="C3H1-type" evidence="3">
    <location>
        <begin position="1268"/>
        <end position="1289"/>
    </location>
</feature>
<gene>
    <name evidence="4" type="ORF">OC846_006484</name>
</gene>
<organism evidence="4 5">
    <name type="scientific">Tilletia horrida</name>
    <dbReference type="NCBI Taxonomy" id="155126"/>
    <lineage>
        <taxon>Eukaryota</taxon>
        <taxon>Fungi</taxon>
        <taxon>Dikarya</taxon>
        <taxon>Basidiomycota</taxon>
        <taxon>Ustilaginomycotina</taxon>
        <taxon>Exobasidiomycetes</taxon>
        <taxon>Tilletiales</taxon>
        <taxon>Tilletiaceae</taxon>
        <taxon>Tilletia</taxon>
    </lineage>
</organism>
<feature type="compositionally biased region" description="Polar residues" evidence="2">
    <location>
        <begin position="446"/>
        <end position="458"/>
    </location>
</feature>
<feature type="compositionally biased region" description="Low complexity" evidence="2">
    <location>
        <begin position="1158"/>
        <end position="1176"/>
    </location>
</feature>
<keyword evidence="1" id="KW-0863">Zinc-finger</keyword>
<dbReference type="EMBL" id="JAPDMZ010000383">
    <property type="protein sequence ID" value="KAK0543245.1"/>
    <property type="molecule type" value="Genomic_DNA"/>
</dbReference>
<feature type="compositionally biased region" description="Low complexity" evidence="2">
    <location>
        <begin position="1104"/>
        <end position="1128"/>
    </location>
</feature>
<feature type="zinc finger region" description="C3H1-type" evidence="1">
    <location>
        <begin position="1268"/>
        <end position="1289"/>
    </location>
</feature>
<feature type="compositionally biased region" description="Polar residues" evidence="2">
    <location>
        <begin position="1202"/>
        <end position="1214"/>
    </location>
</feature>
<feature type="compositionally biased region" description="Low complexity" evidence="2">
    <location>
        <begin position="526"/>
        <end position="536"/>
    </location>
</feature>
<feature type="compositionally biased region" description="Low complexity" evidence="2">
    <location>
        <begin position="1215"/>
        <end position="1230"/>
    </location>
</feature>
<feature type="compositionally biased region" description="Low complexity" evidence="2">
    <location>
        <begin position="1434"/>
        <end position="1461"/>
    </location>
</feature>
<feature type="region of interest" description="Disordered" evidence="2">
    <location>
        <begin position="390"/>
        <end position="536"/>
    </location>
</feature>
<feature type="region of interest" description="Disordered" evidence="2">
    <location>
        <begin position="122"/>
        <end position="196"/>
    </location>
</feature>
<evidence type="ECO:0000256" key="2">
    <source>
        <dbReference type="SAM" id="MobiDB-lite"/>
    </source>
</evidence>
<keyword evidence="5" id="KW-1185">Reference proteome</keyword>
<feature type="zinc finger region" description="C3H1-type" evidence="1">
    <location>
        <begin position="1239"/>
        <end position="1265"/>
    </location>
</feature>
<feature type="compositionally biased region" description="Polar residues" evidence="2">
    <location>
        <begin position="496"/>
        <end position="510"/>
    </location>
</feature>
<evidence type="ECO:0000313" key="4">
    <source>
        <dbReference type="EMBL" id="KAK0543245.1"/>
    </source>
</evidence>
<comment type="caution">
    <text evidence="4">The sequence shown here is derived from an EMBL/GenBank/DDBJ whole genome shotgun (WGS) entry which is preliminary data.</text>
</comment>
<feature type="compositionally biased region" description="Gly residues" evidence="2">
    <location>
        <begin position="1424"/>
        <end position="1433"/>
    </location>
</feature>
<feature type="compositionally biased region" description="Polar residues" evidence="2">
    <location>
        <begin position="1302"/>
        <end position="1315"/>
    </location>
</feature>
<dbReference type="PROSITE" id="PS50103">
    <property type="entry name" value="ZF_C3H1"/>
    <property type="match status" value="2"/>
</dbReference>
<evidence type="ECO:0000259" key="3">
    <source>
        <dbReference type="PROSITE" id="PS50103"/>
    </source>
</evidence>
<keyword evidence="1" id="KW-0862">Zinc</keyword>
<feature type="compositionally biased region" description="Low complexity" evidence="2">
    <location>
        <begin position="405"/>
        <end position="421"/>
    </location>
</feature>
<dbReference type="GO" id="GO:0008270">
    <property type="term" value="F:zinc ion binding"/>
    <property type="evidence" value="ECO:0007669"/>
    <property type="project" value="UniProtKB-KW"/>
</dbReference>
<dbReference type="Proteomes" id="UP001176517">
    <property type="component" value="Unassembled WGS sequence"/>
</dbReference>
<feature type="compositionally biased region" description="Basic and acidic residues" evidence="2">
    <location>
        <begin position="483"/>
        <end position="495"/>
    </location>
</feature>
<proteinExistence type="predicted"/>
<feature type="compositionally biased region" description="Gly residues" evidence="2">
    <location>
        <begin position="1372"/>
        <end position="1382"/>
    </location>
</feature>
<feature type="compositionally biased region" description="Polar residues" evidence="2">
    <location>
        <begin position="1387"/>
        <end position="1398"/>
    </location>
</feature>
<feature type="compositionally biased region" description="Polar residues" evidence="2">
    <location>
        <begin position="331"/>
        <end position="340"/>
    </location>
</feature>
<dbReference type="Gene3D" id="4.10.1000.10">
    <property type="entry name" value="Zinc finger, CCCH-type"/>
    <property type="match status" value="1"/>
</dbReference>
<keyword evidence="1" id="KW-0479">Metal-binding</keyword>